<keyword evidence="5 8" id="KW-0812">Transmembrane</keyword>
<dbReference type="Proteomes" id="UP000614811">
    <property type="component" value="Unassembled WGS sequence"/>
</dbReference>
<comment type="similarity">
    <text evidence="2 8">Belongs to the 4-toluene sulfonate uptake permease (TSUP) (TC 2.A.102) family.</text>
</comment>
<keyword evidence="6 8" id="KW-1133">Transmembrane helix</keyword>
<protein>
    <recommendedName>
        <fullName evidence="8">Probable membrane transporter protein</fullName>
    </recommendedName>
</protein>
<evidence type="ECO:0000256" key="4">
    <source>
        <dbReference type="ARBA" id="ARBA00022475"/>
    </source>
</evidence>
<dbReference type="EMBL" id="BMXA01000001">
    <property type="protein sequence ID" value="GGZ98222.1"/>
    <property type="molecule type" value="Genomic_DNA"/>
</dbReference>
<reference evidence="9" key="2">
    <citation type="submission" date="2020-09" db="EMBL/GenBank/DDBJ databases">
        <authorList>
            <person name="Sun Q."/>
            <person name="Kim S."/>
        </authorList>
    </citation>
    <scope>NUCLEOTIDE SEQUENCE</scope>
    <source>
        <strain evidence="9">KCTC 12711</strain>
    </source>
</reference>
<dbReference type="GO" id="GO:0005886">
    <property type="term" value="C:plasma membrane"/>
    <property type="evidence" value="ECO:0007669"/>
    <property type="project" value="UniProtKB-SubCell"/>
</dbReference>
<keyword evidence="4 8" id="KW-1003">Cell membrane</keyword>
<feature type="transmembrane region" description="Helical" evidence="8">
    <location>
        <begin position="209"/>
        <end position="226"/>
    </location>
</feature>
<dbReference type="InterPro" id="IPR002781">
    <property type="entry name" value="TM_pro_TauE-like"/>
</dbReference>
<organism evidence="9 10">
    <name type="scientific">Arenicella chitinivorans</name>
    <dbReference type="NCBI Taxonomy" id="1329800"/>
    <lineage>
        <taxon>Bacteria</taxon>
        <taxon>Pseudomonadati</taxon>
        <taxon>Pseudomonadota</taxon>
        <taxon>Gammaproteobacteria</taxon>
        <taxon>Arenicellales</taxon>
        <taxon>Arenicellaceae</taxon>
        <taxon>Arenicella</taxon>
    </lineage>
</organism>
<feature type="transmembrane region" description="Helical" evidence="8">
    <location>
        <begin position="179"/>
        <end position="197"/>
    </location>
</feature>
<evidence type="ECO:0000313" key="10">
    <source>
        <dbReference type="Proteomes" id="UP000614811"/>
    </source>
</evidence>
<feature type="transmembrane region" description="Helical" evidence="8">
    <location>
        <begin position="80"/>
        <end position="97"/>
    </location>
</feature>
<accession>A0A918VHI8</accession>
<dbReference type="AlphaFoldDB" id="A0A918VHI8"/>
<feature type="transmembrane region" description="Helical" evidence="8">
    <location>
        <begin position="37"/>
        <end position="60"/>
    </location>
</feature>
<evidence type="ECO:0000256" key="2">
    <source>
        <dbReference type="ARBA" id="ARBA00009142"/>
    </source>
</evidence>
<keyword evidence="3" id="KW-0813">Transport</keyword>
<dbReference type="PANTHER" id="PTHR30269:SF37">
    <property type="entry name" value="MEMBRANE TRANSPORTER PROTEIN"/>
    <property type="match status" value="1"/>
</dbReference>
<keyword evidence="10" id="KW-1185">Reference proteome</keyword>
<keyword evidence="7 8" id="KW-0472">Membrane</keyword>
<feature type="transmembrane region" description="Helical" evidence="8">
    <location>
        <begin position="134"/>
        <end position="159"/>
    </location>
</feature>
<name>A0A918VHI8_9GAMM</name>
<evidence type="ECO:0000313" key="9">
    <source>
        <dbReference type="EMBL" id="GGZ98222.1"/>
    </source>
</evidence>
<evidence type="ECO:0000256" key="6">
    <source>
        <dbReference type="ARBA" id="ARBA00022989"/>
    </source>
</evidence>
<evidence type="ECO:0000256" key="3">
    <source>
        <dbReference type="ARBA" id="ARBA00022448"/>
    </source>
</evidence>
<evidence type="ECO:0000256" key="7">
    <source>
        <dbReference type="ARBA" id="ARBA00023136"/>
    </source>
</evidence>
<sequence>MMSALDLNAAMTAGLMVAAFVTAVVHGATGMAGGILLAAVLTHVVGIKNAIPLTTCALIISHSSRVWLHRHEIDWQSVRLVGLFAAPGILFGAWLFVGLSATTVALVMAAFLICSIPVKLWARRQNLQVSDVLLGLASSVWGVLAGNVIGPGFVLAPFLQGRRSQSLRGQSRTLTRTEFVGTLACIVLGMNCIKLLVFSGTALLTFDGLWLGVALGLATIPGNWLGKTVLLRLNDDSHQHLINVMTILLSAYFFYQAAS</sequence>
<comment type="caution">
    <text evidence="9">The sequence shown here is derived from an EMBL/GenBank/DDBJ whole genome shotgun (WGS) entry which is preliminary data.</text>
</comment>
<reference evidence="9" key="1">
    <citation type="journal article" date="2014" name="Int. J. Syst. Evol. Microbiol.">
        <title>Complete genome sequence of Corynebacterium casei LMG S-19264T (=DSM 44701T), isolated from a smear-ripened cheese.</title>
        <authorList>
            <consortium name="US DOE Joint Genome Institute (JGI-PGF)"/>
            <person name="Walter F."/>
            <person name="Albersmeier A."/>
            <person name="Kalinowski J."/>
            <person name="Ruckert C."/>
        </authorList>
    </citation>
    <scope>NUCLEOTIDE SEQUENCE</scope>
    <source>
        <strain evidence="9">KCTC 12711</strain>
    </source>
</reference>
<feature type="transmembrane region" description="Helical" evidence="8">
    <location>
        <begin position="103"/>
        <end position="122"/>
    </location>
</feature>
<dbReference type="Pfam" id="PF01925">
    <property type="entry name" value="TauE"/>
    <property type="match status" value="1"/>
</dbReference>
<evidence type="ECO:0000256" key="5">
    <source>
        <dbReference type="ARBA" id="ARBA00022692"/>
    </source>
</evidence>
<evidence type="ECO:0000256" key="8">
    <source>
        <dbReference type="RuleBase" id="RU363041"/>
    </source>
</evidence>
<gene>
    <name evidence="9" type="ORF">GCM10008090_03280</name>
</gene>
<proteinExistence type="inferred from homology"/>
<feature type="transmembrane region" description="Helical" evidence="8">
    <location>
        <begin position="238"/>
        <end position="255"/>
    </location>
</feature>
<dbReference type="InterPro" id="IPR052017">
    <property type="entry name" value="TSUP"/>
</dbReference>
<evidence type="ECO:0000256" key="1">
    <source>
        <dbReference type="ARBA" id="ARBA00004651"/>
    </source>
</evidence>
<comment type="subcellular location">
    <subcellularLocation>
        <location evidence="1 8">Cell membrane</location>
        <topology evidence="1 8">Multi-pass membrane protein</topology>
    </subcellularLocation>
</comment>
<dbReference type="PANTHER" id="PTHR30269">
    <property type="entry name" value="TRANSMEMBRANE PROTEIN YFCA"/>
    <property type="match status" value="1"/>
</dbReference>